<comment type="caution">
    <text evidence="3">The sequence shown here is derived from an EMBL/GenBank/DDBJ whole genome shotgun (WGS) entry which is preliminary data.</text>
</comment>
<dbReference type="Pfam" id="PF08448">
    <property type="entry name" value="PAS_4"/>
    <property type="match status" value="2"/>
</dbReference>
<dbReference type="Pfam" id="PF13185">
    <property type="entry name" value="GAF_2"/>
    <property type="match status" value="1"/>
</dbReference>
<dbReference type="PROSITE" id="PS51746">
    <property type="entry name" value="PPM_2"/>
    <property type="match status" value="1"/>
</dbReference>
<dbReference type="Proteomes" id="UP001597183">
    <property type="component" value="Unassembled WGS sequence"/>
</dbReference>
<dbReference type="PANTHER" id="PTHR43156:SF2">
    <property type="entry name" value="STAGE II SPORULATION PROTEIN E"/>
    <property type="match status" value="1"/>
</dbReference>
<keyword evidence="4" id="KW-1185">Reference proteome</keyword>
<accession>A0ABW4A191</accession>
<dbReference type="SMART" id="SM00091">
    <property type="entry name" value="PAS"/>
    <property type="match status" value="2"/>
</dbReference>
<dbReference type="InterPro" id="IPR029016">
    <property type="entry name" value="GAF-like_dom_sf"/>
</dbReference>
<organism evidence="3 4">
    <name type="scientific">Actinoplanes sichuanensis</name>
    <dbReference type="NCBI Taxonomy" id="512349"/>
    <lineage>
        <taxon>Bacteria</taxon>
        <taxon>Bacillati</taxon>
        <taxon>Actinomycetota</taxon>
        <taxon>Actinomycetes</taxon>
        <taxon>Micromonosporales</taxon>
        <taxon>Micromonosporaceae</taxon>
        <taxon>Actinoplanes</taxon>
    </lineage>
</organism>
<dbReference type="InterPro" id="IPR036457">
    <property type="entry name" value="PPM-type-like_dom_sf"/>
</dbReference>
<proteinExistence type="predicted"/>
<feature type="domain" description="PPM-type phosphatase" evidence="2">
    <location>
        <begin position="452"/>
        <end position="666"/>
    </location>
</feature>
<dbReference type="Gene3D" id="3.30.450.20">
    <property type="entry name" value="PAS domain"/>
    <property type="match status" value="2"/>
</dbReference>
<dbReference type="SUPFAM" id="SSF55781">
    <property type="entry name" value="GAF domain-like"/>
    <property type="match status" value="1"/>
</dbReference>
<evidence type="ECO:0000256" key="1">
    <source>
        <dbReference type="ARBA" id="ARBA00022801"/>
    </source>
</evidence>
<dbReference type="InterPro" id="IPR052016">
    <property type="entry name" value="Bact_Sigma-Reg"/>
</dbReference>
<sequence length="674" mass="71300">MLGQDRHSAGLSLGLLKTILLHLPVAVSVLDRQLRFVAVNGRAADINGLPVEAHQGRQLGEVLPDLPASFVAALEQVMATGIALTDLDVDAVTPGRPGTRRFRGSYYPVYDEEQTAPLGVAGVFDELLDPADPIRLEQLTADRAVQYALLNTLVDNAPFGIAILDTGLRVTRINTVLASWAAVATPETIGRPIAQVLPQLAPALAHTDSEALPAPVVTGSGIGDEERTWTNSFFAVPGPDGSPDAVALIVNEITTRRRIERRARQFQRFTSELAQAVTVADVAEAVVTSGAHAAGATIAGVALLDEHHRVLRFAPTGATAREPQHRWHEVPLTADHPLSFTLRTAQPAFYPTPQALLDRFPALADAQQATGDQAWAVVPVQGRAITTGVITFAFASLQDFNDEHRDTVLSVAGLAGQALARAQLFEREHQAAVQLQRSLLPVRLPQLPGIDIAALYTAADSAHVGGDFYDAFTVDDQPDTLILAIGDVTGRGTAAAAITGMARNTLRITALPGDPADALRRLNVRLRADPDVDRLVTAVCARLHLTAAGGLLDIASAGHPPVLIRRADTTVEPIEIAGTLLGAFRQPAVGQRQVTLAPGDTVVFYTDGVIEARGDGFFGHDRLTAVLAGASQTTTAAELIQRVHDAVSAFHSGPVSDDMALLAVRLMPDGATGV</sequence>
<dbReference type="InterPro" id="IPR001932">
    <property type="entry name" value="PPM-type_phosphatase-like_dom"/>
</dbReference>
<dbReference type="Gene3D" id="3.30.450.40">
    <property type="match status" value="1"/>
</dbReference>
<dbReference type="InterPro" id="IPR003018">
    <property type="entry name" value="GAF"/>
</dbReference>
<dbReference type="SMART" id="SM00331">
    <property type="entry name" value="PP2C_SIG"/>
    <property type="match status" value="1"/>
</dbReference>
<name>A0ABW4A191_9ACTN</name>
<evidence type="ECO:0000313" key="3">
    <source>
        <dbReference type="EMBL" id="MFD1364456.1"/>
    </source>
</evidence>
<gene>
    <name evidence="3" type="ORF">ACFQ5G_03745</name>
</gene>
<protein>
    <submittedName>
        <fullName evidence="3">SpoIIE family protein phosphatase</fullName>
    </submittedName>
</protein>
<dbReference type="Gene3D" id="3.60.40.10">
    <property type="entry name" value="PPM-type phosphatase domain"/>
    <property type="match status" value="1"/>
</dbReference>
<dbReference type="InterPro" id="IPR013656">
    <property type="entry name" value="PAS_4"/>
</dbReference>
<dbReference type="Pfam" id="PF07228">
    <property type="entry name" value="SpoIIE"/>
    <property type="match status" value="1"/>
</dbReference>
<keyword evidence="1" id="KW-0378">Hydrolase</keyword>
<dbReference type="SUPFAM" id="SSF55785">
    <property type="entry name" value="PYP-like sensor domain (PAS domain)"/>
    <property type="match status" value="2"/>
</dbReference>
<evidence type="ECO:0000313" key="4">
    <source>
        <dbReference type="Proteomes" id="UP001597183"/>
    </source>
</evidence>
<dbReference type="RefSeq" id="WP_378078248.1">
    <property type="nucleotide sequence ID" value="NZ_JBHTMK010000005.1"/>
</dbReference>
<evidence type="ECO:0000259" key="2">
    <source>
        <dbReference type="PROSITE" id="PS51746"/>
    </source>
</evidence>
<dbReference type="SUPFAM" id="SSF81606">
    <property type="entry name" value="PP2C-like"/>
    <property type="match status" value="1"/>
</dbReference>
<dbReference type="SMART" id="SM00065">
    <property type="entry name" value="GAF"/>
    <property type="match status" value="1"/>
</dbReference>
<dbReference type="InterPro" id="IPR000014">
    <property type="entry name" value="PAS"/>
</dbReference>
<reference evidence="4" key="1">
    <citation type="journal article" date="2019" name="Int. J. Syst. Evol. Microbiol.">
        <title>The Global Catalogue of Microorganisms (GCM) 10K type strain sequencing project: providing services to taxonomists for standard genome sequencing and annotation.</title>
        <authorList>
            <consortium name="The Broad Institute Genomics Platform"/>
            <consortium name="The Broad Institute Genome Sequencing Center for Infectious Disease"/>
            <person name="Wu L."/>
            <person name="Ma J."/>
        </authorList>
    </citation>
    <scope>NUCLEOTIDE SEQUENCE [LARGE SCALE GENOMIC DNA]</scope>
    <source>
        <strain evidence="4">CCM 7526</strain>
    </source>
</reference>
<dbReference type="PANTHER" id="PTHR43156">
    <property type="entry name" value="STAGE II SPORULATION PROTEIN E-RELATED"/>
    <property type="match status" value="1"/>
</dbReference>
<dbReference type="InterPro" id="IPR035965">
    <property type="entry name" value="PAS-like_dom_sf"/>
</dbReference>
<dbReference type="EMBL" id="JBHTMK010000005">
    <property type="protein sequence ID" value="MFD1364456.1"/>
    <property type="molecule type" value="Genomic_DNA"/>
</dbReference>